<name>A0ABT2PST6_9BURK</name>
<sequence length="120" mass="12655">MFAWLGSNAGTVLAPALDVVRDFGLGGADPKGADVLDLRNLLVGEETPAADLTKFLHFDTQVVGAQTNTVIHVSTTGALAVDGSNFNQQITLENVQLNTADQNQLITDLITQGKLKVDGH</sequence>
<reference evidence="1 2" key="1">
    <citation type="submission" date="2022-09" db="EMBL/GenBank/DDBJ databases">
        <title>Draft genome of isolate Be4.</title>
        <authorList>
            <person name="Sanchez-Castro I."/>
            <person name="Martinez-Rodriguez P."/>
            <person name="Descostes M."/>
            <person name="Merroun M."/>
        </authorList>
    </citation>
    <scope>NUCLEOTIDE SEQUENCE [LARGE SCALE GENOMIC DNA]</scope>
    <source>
        <strain evidence="1 2">Be4</strain>
    </source>
</reference>
<dbReference type="InterPro" id="IPR019960">
    <property type="entry name" value="T1SS_VCA0849"/>
</dbReference>
<evidence type="ECO:0000313" key="1">
    <source>
        <dbReference type="EMBL" id="MCT9813534.1"/>
    </source>
</evidence>
<gene>
    <name evidence="1" type="ORF">N0K08_23165</name>
</gene>
<organism evidence="1 2">
    <name type="scientific">Acidovorax bellezanensis</name>
    <dbReference type="NCBI Taxonomy" id="2976702"/>
    <lineage>
        <taxon>Bacteria</taxon>
        <taxon>Pseudomonadati</taxon>
        <taxon>Pseudomonadota</taxon>
        <taxon>Betaproteobacteria</taxon>
        <taxon>Burkholderiales</taxon>
        <taxon>Comamonadaceae</taxon>
        <taxon>Acidovorax</taxon>
    </lineage>
</organism>
<dbReference type="EMBL" id="JAODYH010000031">
    <property type="protein sequence ID" value="MCT9813534.1"/>
    <property type="molecule type" value="Genomic_DNA"/>
</dbReference>
<keyword evidence="2" id="KW-1185">Reference proteome</keyword>
<evidence type="ECO:0000313" key="2">
    <source>
        <dbReference type="Proteomes" id="UP001525968"/>
    </source>
</evidence>
<protein>
    <submittedName>
        <fullName evidence="1">Type I secretion C-terminal target domain-containing protein</fullName>
    </submittedName>
</protein>
<dbReference type="Proteomes" id="UP001525968">
    <property type="component" value="Unassembled WGS sequence"/>
</dbReference>
<dbReference type="NCBIfam" id="TIGR03661">
    <property type="entry name" value="T1SS_VCA0849"/>
    <property type="match status" value="1"/>
</dbReference>
<comment type="caution">
    <text evidence="1">The sequence shown here is derived from an EMBL/GenBank/DDBJ whole genome shotgun (WGS) entry which is preliminary data.</text>
</comment>
<accession>A0ABT2PST6</accession>
<proteinExistence type="predicted"/>